<keyword evidence="1 2" id="KW-0238">DNA-binding</keyword>
<evidence type="ECO:0000313" key="6">
    <source>
        <dbReference type="Proteomes" id="UP000241614"/>
    </source>
</evidence>
<evidence type="ECO:0000256" key="1">
    <source>
        <dbReference type="ARBA" id="ARBA00023125"/>
    </source>
</evidence>
<proteinExistence type="predicted"/>
<comment type="caution">
    <text evidence="5">The sequence shown here is derived from an EMBL/GenBank/DDBJ whole genome shotgun (WGS) entry which is preliminary data.</text>
</comment>
<dbReference type="InterPro" id="IPR036388">
    <property type="entry name" value="WH-like_DNA-bd_sf"/>
</dbReference>
<dbReference type="GO" id="GO:0003677">
    <property type="term" value="F:DNA binding"/>
    <property type="evidence" value="ECO:0007669"/>
    <property type="project" value="UniProtKB-UniRule"/>
</dbReference>
<dbReference type="InterPro" id="IPR001867">
    <property type="entry name" value="OmpR/PhoB-type_DNA-bd"/>
</dbReference>
<feature type="DNA-binding region" description="OmpR/PhoB-type" evidence="2">
    <location>
        <begin position="1"/>
        <end position="103"/>
    </location>
</feature>
<dbReference type="Pfam" id="PF00486">
    <property type="entry name" value="Trans_reg_C"/>
    <property type="match status" value="1"/>
</dbReference>
<accession>A0A2T4Y062</accession>
<dbReference type="GO" id="GO:0006355">
    <property type="term" value="P:regulation of DNA-templated transcription"/>
    <property type="evidence" value="ECO:0007669"/>
    <property type="project" value="InterPro"/>
</dbReference>
<dbReference type="SMART" id="SM00862">
    <property type="entry name" value="Trans_reg_C"/>
    <property type="match status" value="1"/>
</dbReference>
<organism evidence="5 6">
    <name type="scientific">Enterobacter cloacae</name>
    <dbReference type="NCBI Taxonomy" id="550"/>
    <lineage>
        <taxon>Bacteria</taxon>
        <taxon>Pseudomonadati</taxon>
        <taxon>Pseudomonadota</taxon>
        <taxon>Gammaproteobacteria</taxon>
        <taxon>Enterobacterales</taxon>
        <taxon>Enterobacteriaceae</taxon>
        <taxon>Enterobacter</taxon>
        <taxon>Enterobacter cloacae complex</taxon>
    </lineage>
</organism>
<keyword evidence="3" id="KW-1133">Transmembrane helix</keyword>
<evidence type="ECO:0000259" key="4">
    <source>
        <dbReference type="PROSITE" id="PS51755"/>
    </source>
</evidence>
<dbReference type="PROSITE" id="PS51755">
    <property type="entry name" value="OMPR_PHOB"/>
    <property type="match status" value="1"/>
</dbReference>
<dbReference type="Proteomes" id="UP000241614">
    <property type="component" value="Unassembled WGS sequence"/>
</dbReference>
<feature type="domain" description="OmpR/PhoB-type" evidence="4">
    <location>
        <begin position="1"/>
        <end position="103"/>
    </location>
</feature>
<dbReference type="EMBL" id="PZPP01000013">
    <property type="protein sequence ID" value="PTM35545.1"/>
    <property type="molecule type" value="Genomic_DNA"/>
</dbReference>
<dbReference type="OrthoDB" id="5801519at2"/>
<feature type="transmembrane region" description="Helical" evidence="3">
    <location>
        <begin position="169"/>
        <end position="190"/>
    </location>
</feature>
<name>A0A2T4Y062_ENTCL</name>
<sequence length="291" mass="33116">MKYLIDNIVAFDDKNGVLENKNSGTSIVLSTTAIRILSFLLKNQGVVLSRDEFFETVWDAYGQEASNNSLNQYLSVLRKAFRNVGLEHEIIITVPKQGFLIKVNVDYDEEDVSTLSEQSFTYVKPEPEPLDTITSPNDVEITEETILHDDSGSNEIPKQNSPAFDKKHYFLNALLGLVFIFTIIFVFQYWPSTSKVIPTVQLHSIGKVESCLVFSLYESSEEMTQVKMNIARGMILEHKLPCIPNAIYIFQPDDMFVYNQMGRVMLSRCTARKNDPLHGLAGCKDIYIYEK</sequence>
<dbReference type="CDD" id="cd00383">
    <property type="entry name" value="trans_reg_C"/>
    <property type="match status" value="1"/>
</dbReference>
<dbReference type="GO" id="GO:0000160">
    <property type="term" value="P:phosphorelay signal transduction system"/>
    <property type="evidence" value="ECO:0007669"/>
    <property type="project" value="InterPro"/>
</dbReference>
<evidence type="ECO:0000256" key="3">
    <source>
        <dbReference type="SAM" id="Phobius"/>
    </source>
</evidence>
<dbReference type="Gene3D" id="1.10.10.10">
    <property type="entry name" value="Winged helix-like DNA-binding domain superfamily/Winged helix DNA-binding domain"/>
    <property type="match status" value="1"/>
</dbReference>
<dbReference type="RefSeq" id="WP_108090315.1">
    <property type="nucleotide sequence ID" value="NZ_PZPP01000013.1"/>
</dbReference>
<evidence type="ECO:0000313" key="5">
    <source>
        <dbReference type="EMBL" id="PTM35545.1"/>
    </source>
</evidence>
<dbReference type="SUPFAM" id="SSF46894">
    <property type="entry name" value="C-terminal effector domain of the bipartite response regulators"/>
    <property type="match status" value="1"/>
</dbReference>
<keyword evidence="3" id="KW-0812">Transmembrane</keyword>
<protein>
    <recommendedName>
        <fullName evidence="4">OmpR/PhoB-type domain-containing protein</fullName>
    </recommendedName>
</protein>
<reference evidence="5 6" key="1">
    <citation type="submission" date="2018-04" db="EMBL/GenBank/DDBJ databases">
        <title>Genome sequencing reveals highly heavy metal resistance and biotechnology application of the novel Enterobacter cloacae amazonensis isolated from wastewater river in Manaus - Amazonas.</title>
        <authorList>
            <person name="Astolfi M.C.T."/>
            <person name="Carvalho E.B.D.S."/>
            <person name="Lacerda L.B."/>
            <person name="Pinto M.V."/>
            <person name="Nogueira V.B."/>
            <person name="Barros A.M."/>
            <person name="Astolfi-Filho S."/>
        </authorList>
    </citation>
    <scope>NUCLEOTIDE SEQUENCE [LARGE SCALE GENOMIC DNA]</scope>
    <source>
        <strain evidence="6">amazonensis</strain>
    </source>
</reference>
<keyword evidence="3" id="KW-0472">Membrane</keyword>
<dbReference type="InterPro" id="IPR016032">
    <property type="entry name" value="Sig_transdc_resp-reg_C-effctor"/>
</dbReference>
<gene>
    <name evidence="5" type="ORF">DA103_11610</name>
</gene>
<dbReference type="AlphaFoldDB" id="A0A2T4Y062"/>
<evidence type="ECO:0000256" key="2">
    <source>
        <dbReference type="PROSITE-ProRule" id="PRU01091"/>
    </source>
</evidence>